<evidence type="ECO:0008006" key="4">
    <source>
        <dbReference type="Google" id="ProtNLM"/>
    </source>
</evidence>
<gene>
    <name evidence="2" type="ORF">GCM10017577_55750</name>
</gene>
<feature type="transmembrane region" description="Helical" evidence="1">
    <location>
        <begin position="28"/>
        <end position="50"/>
    </location>
</feature>
<keyword evidence="1" id="KW-0812">Transmembrane</keyword>
<dbReference type="InterPro" id="IPR007436">
    <property type="entry name" value="DUF485"/>
</dbReference>
<dbReference type="Proteomes" id="UP001143463">
    <property type="component" value="Unassembled WGS sequence"/>
</dbReference>
<protein>
    <recommendedName>
        <fullName evidence="4">DUF485 domain-containing protein</fullName>
    </recommendedName>
</protein>
<dbReference type="RefSeq" id="WP_037050682.1">
    <property type="nucleotide sequence ID" value="NZ_BAAAUZ010000032.1"/>
</dbReference>
<name>A0A9W6NZ36_9PSEU</name>
<feature type="transmembrane region" description="Helical" evidence="1">
    <location>
        <begin position="56"/>
        <end position="84"/>
    </location>
</feature>
<keyword evidence="1" id="KW-1133">Transmembrane helix</keyword>
<reference evidence="2" key="1">
    <citation type="journal article" date="2014" name="Int. J. Syst. Evol. Microbiol.">
        <title>Complete genome sequence of Corynebacterium casei LMG S-19264T (=DSM 44701T), isolated from a smear-ripened cheese.</title>
        <authorList>
            <consortium name="US DOE Joint Genome Institute (JGI-PGF)"/>
            <person name="Walter F."/>
            <person name="Albersmeier A."/>
            <person name="Kalinowski J."/>
            <person name="Ruckert C."/>
        </authorList>
    </citation>
    <scope>NUCLEOTIDE SEQUENCE</scope>
    <source>
        <strain evidence="2">VKM Ac-1069</strain>
    </source>
</reference>
<evidence type="ECO:0000313" key="2">
    <source>
        <dbReference type="EMBL" id="GLL14428.1"/>
    </source>
</evidence>
<sequence length="114" mass="12607">MTRSQEVDWTTLRASEPFQELLAHRSRFVRAASTVLLCWFVVFLAVIGAAPDFAGTVVFAGLSVGFLLGLSQFVLAWFLTWLYLRAANTRFAPLEDQVRALTEAAATEGPEVAR</sequence>
<dbReference type="PANTHER" id="PTHR38441:SF1">
    <property type="entry name" value="MEMBRANE PROTEIN"/>
    <property type="match status" value="1"/>
</dbReference>
<dbReference type="PANTHER" id="PTHR38441">
    <property type="entry name" value="INTEGRAL MEMBRANE PROTEIN-RELATED"/>
    <property type="match status" value="1"/>
</dbReference>
<dbReference type="Pfam" id="PF04341">
    <property type="entry name" value="DUF485"/>
    <property type="match status" value="1"/>
</dbReference>
<evidence type="ECO:0000313" key="3">
    <source>
        <dbReference type="Proteomes" id="UP001143463"/>
    </source>
</evidence>
<proteinExistence type="predicted"/>
<dbReference type="AlphaFoldDB" id="A0A9W6NZ36"/>
<reference evidence="2" key="2">
    <citation type="submission" date="2023-01" db="EMBL/GenBank/DDBJ databases">
        <authorList>
            <person name="Sun Q."/>
            <person name="Evtushenko L."/>
        </authorList>
    </citation>
    <scope>NUCLEOTIDE SEQUENCE</scope>
    <source>
        <strain evidence="2">VKM Ac-1069</strain>
    </source>
</reference>
<evidence type="ECO:0000256" key="1">
    <source>
        <dbReference type="SAM" id="Phobius"/>
    </source>
</evidence>
<accession>A0A9W6NZ36</accession>
<keyword evidence="1" id="KW-0472">Membrane</keyword>
<dbReference type="EMBL" id="BSFQ01000032">
    <property type="protein sequence ID" value="GLL14428.1"/>
    <property type="molecule type" value="Genomic_DNA"/>
</dbReference>
<comment type="caution">
    <text evidence="2">The sequence shown here is derived from an EMBL/GenBank/DDBJ whole genome shotgun (WGS) entry which is preliminary data.</text>
</comment>
<keyword evidence="3" id="KW-1185">Reference proteome</keyword>
<organism evidence="2 3">
    <name type="scientific">Pseudonocardia halophobica</name>
    <dbReference type="NCBI Taxonomy" id="29401"/>
    <lineage>
        <taxon>Bacteria</taxon>
        <taxon>Bacillati</taxon>
        <taxon>Actinomycetota</taxon>
        <taxon>Actinomycetes</taxon>
        <taxon>Pseudonocardiales</taxon>
        <taxon>Pseudonocardiaceae</taxon>
        <taxon>Pseudonocardia</taxon>
    </lineage>
</organism>